<dbReference type="InterPro" id="IPR029058">
    <property type="entry name" value="AB_hydrolase_fold"/>
</dbReference>
<protein>
    <submittedName>
        <fullName evidence="2">Unannotated protein</fullName>
    </submittedName>
</protein>
<dbReference type="InterPro" id="IPR000073">
    <property type="entry name" value="AB_hydrolase_1"/>
</dbReference>
<name>A0A6J6PLN2_9ZZZZ</name>
<evidence type="ECO:0000259" key="1">
    <source>
        <dbReference type="Pfam" id="PF12697"/>
    </source>
</evidence>
<dbReference type="Pfam" id="PF12697">
    <property type="entry name" value="Abhydrolase_6"/>
    <property type="match status" value="1"/>
</dbReference>
<accession>A0A6J6PLN2</accession>
<gene>
    <name evidence="2" type="ORF">UFOPK2579_00731</name>
</gene>
<evidence type="ECO:0000313" key="2">
    <source>
        <dbReference type="EMBL" id="CAB4697124.1"/>
    </source>
</evidence>
<reference evidence="2" key="1">
    <citation type="submission" date="2020-05" db="EMBL/GenBank/DDBJ databases">
        <authorList>
            <person name="Chiriac C."/>
            <person name="Salcher M."/>
            <person name="Ghai R."/>
            <person name="Kavagutti S V."/>
        </authorList>
    </citation>
    <scope>NUCLEOTIDE SEQUENCE</scope>
</reference>
<feature type="domain" description="AB hydrolase-1" evidence="1">
    <location>
        <begin position="7"/>
        <end position="203"/>
    </location>
</feature>
<dbReference type="SUPFAM" id="SSF53474">
    <property type="entry name" value="alpha/beta-Hydrolases"/>
    <property type="match status" value="1"/>
</dbReference>
<dbReference type="EMBL" id="CAEZXR010000065">
    <property type="protein sequence ID" value="CAB4697124.1"/>
    <property type="molecule type" value="Genomic_DNA"/>
</dbReference>
<organism evidence="2">
    <name type="scientific">freshwater metagenome</name>
    <dbReference type="NCBI Taxonomy" id="449393"/>
    <lineage>
        <taxon>unclassified sequences</taxon>
        <taxon>metagenomes</taxon>
        <taxon>ecological metagenomes</taxon>
    </lineage>
</organism>
<dbReference type="Gene3D" id="3.40.50.1820">
    <property type="entry name" value="alpha/beta hydrolase"/>
    <property type="match status" value="1"/>
</dbReference>
<proteinExistence type="predicted"/>
<sequence>MAAAARVVLVHGAATTPRVWDRVVPLLDGYDVVVPERPRTGSLAAETAWLASVAASAWVVAISGGATLGLALAASGTPLAGAVLHEPAVGSLLPGLLAPIASAYAASGTAGLGSALYGPSWTPAMAGGVDEATTAAELAMFRSFEPSGATPAAGRVLVTWGADSPAVRREAAEALVPLGYPVRALPGAAHFAAYDAPTALAAAVRDWIG</sequence>
<dbReference type="AlphaFoldDB" id="A0A6J6PLN2"/>